<dbReference type="PANTHER" id="PTHR31734">
    <property type="entry name" value="AUXIN-RESPONSIVE PROTEIN IAA17"/>
    <property type="match status" value="1"/>
</dbReference>
<keyword evidence="1" id="KW-0678">Repressor</keyword>
<gene>
    <name evidence="3" type="ORF">HHK36_026956</name>
</gene>
<reference evidence="3 4" key="1">
    <citation type="submission" date="2020-04" db="EMBL/GenBank/DDBJ databases">
        <title>Plant Genome Project.</title>
        <authorList>
            <person name="Zhang R.-G."/>
        </authorList>
    </citation>
    <scope>NUCLEOTIDE SEQUENCE [LARGE SCALE GENOMIC DNA]</scope>
    <source>
        <strain evidence="3">YNK0</strain>
        <tissue evidence="3">Leaf</tissue>
    </source>
</reference>
<name>A0A834YKJ9_TETSI</name>
<dbReference type="Pfam" id="PF02309">
    <property type="entry name" value="AUX_IAA"/>
    <property type="match status" value="1"/>
</dbReference>
<dbReference type="InterPro" id="IPR003311">
    <property type="entry name" value="AUX_IAA"/>
</dbReference>
<evidence type="ECO:0000313" key="4">
    <source>
        <dbReference type="Proteomes" id="UP000655225"/>
    </source>
</evidence>
<dbReference type="InterPro" id="IPR033389">
    <property type="entry name" value="AUX/IAA_dom"/>
</dbReference>
<keyword evidence="4" id="KW-1185">Reference proteome</keyword>
<comment type="caution">
    <text evidence="3">The sequence shown here is derived from an EMBL/GenBank/DDBJ whole genome shotgun (WGS) entry which is preliminary data.</text>
</comment>
<dbReference type="PANTHER" id="PTHR31734:SF261">
    <property type="entry name" value="AUXIN-RESPONSIVE PROTEIN IAA13"/>
    <property type="match status" value="1"/>
</dbReference>
<dbReference type="GO" id="GO:0006355">
    <property type="term" value="P:regulation of DNA-templated transcription"/>
    <property type="evidence" value="ECO:0007669"/>
    <property type="project" value="InterPro"/>
</dbReference>
<comment type="subcellular location">
    <subcellularLocation>
        <location evidence="1">Nucleus</location>
    </subcellularLocation>
</comment>
<dbReference type="OrthoDB" id="773336at2759"/>
<keyword evidence="1" id="KW-0804">Transcription</keyword>
<keyword evidence="1" id="KW-0927">Auxin signaling pathway</keyword>
<comment type="function">
    <text evidence="1">Aux/IAA proteins are short-lived transcriptional factors that function as repressors of early auxin response genes at low auxin concentrations.</text>
</comment>
<comment type="subunit">
    <text evidence="1">Homodimers and heterodimers.</text>
</comment>
<protein>
    <recommendedName>
        <fullName evidence="1">Auxin-responsive protein</fullName>
    </recommendedName>
</protein>
<accession>A0A834YKJ9</accession>
<keyword evidence="1" id="KW-0539">Nucleus</keyword>
<sequence length="338" mass="36471">MEGVLGLLFSRSSTNGLVLNTEVVEQDYVGLTSEVSSYPDEAELELGLGLSFGGVLKAKPCTLGEYVRILTANDFPLIVSGGSFPFSSSSSGRVNASVGGVVGAKRAADSAAQEVGSALGGSQVVGWPPIRAYRINNLVNQTKAQVAKDDDIVIENSKDKDTMKEITCNRSNKTSGNVKEKQRIGFVKVIMDGVPIGRKVDRNAHACYETLAQTLEDMFPRPTTTINAIWFGGEEHGVLVDETKSYKLLDGSSRLQGFKKGMSPLPCLRLLTENDDRFSSFLEKGDILQPSKILSFVVVIALIEGKKNIVKDVHLRVASILMESKCNGSLPPLENQTV</sequence>
<dbReference type="AlphaFoldDB" id="A0A834YKJ9"/>
<dbReference type="EMBL" id="JABCRI010000020">
    <property type="protein sequence ID" value="KAF8388290.1"/>
    <property type="molecule type" value="Genomic_DNA"/>
</dbReference>
<evidence type="ECO:0000259" key="2">
    <source>
        <dbReference type="Pfam" id="PF02309"/>
    </source>
</evidence>
<dbReference type="OMA" id="RIMRTCE"/>
<dbReference type="Gene3D" id="3.10.20.90">
    <property type="entry name" value="Phosphatidylinositol 3-kinase Catalytic Subunit, Chain A, domain 1"/>
    <property type="match status" value="1"/>
</dbReference>
<dbReference type="GO" id="GO:0009734">
    <property type="term" value="P:auxin-activated signaling pathway"/>
    <property type="evidence" value="ECO:0007669"/>
    <property type="project" value="UniProtKB-UniRule"/>
</dbReference>
<evidence type="ECO:0000256" key="1">
    <source>
        <dbReference type="RuleBase" id="RU004549"/>
    </source>
</evidence>
<comment type="similarity">
    <text evidence="1">Belongs to the Aux/IAA family.</text>
</comment>
<dbReference type="Proteomes" id="UP000655225">
    <property type="component" value="Unassembled WGS sequence"/>
</dbReference>
<organism evidence="3 4">
    <name type="scientific">Tetracentron sinense</name>
    <name type="common">Spur-leaf</name>
    <dbReference type="NCBI Taxonomy" id="13715"/>
    <lineage>
        <taxon>Eukaryota</taxon>
        <taxon>Viridiplantae</taxon>
        <taxon>Streptophyta</taxon>
        <taxon>Embryophyta</taxon>
        <taxon>Tracheophyta</taxon>
        <taxon>Spermatophyta</taxon>
        <taxon>Magnoliopsida</taxon>
        <taxon>Trochodendrales</taxon>
        <taxon>Trochodendraceae</taxon>
        <taxon>Tetracentron</taxon>
    </lineage>
</organism>
<dbReference type="GO" id="GO:0005634">
    <property type="term" value="C:nucleus"/>
    <property type="evidence" value="ECO:0007669"/>
    <property type="project" value="UniProtKB-SubCell"/>
</dbReference>
<proteinExistence type="inferred from homology"/>
<feature type="domain" description="AUX/IAA" evidence="2">
    <location>
        <begin position="110"/>
        <end position="252"/>
    </location>
</feature>
<keyword evidence="1" id="KW-0805">Transcription regulation</keyword>
<evidence type="ECO:0000313" key="3">
    <source>
        <dbReference type="EMBL" id="KAF8388290.1"/>
    </source>
</evidence>